<keyword evidence="6" id="KW-0564">Palmitate</keyword>
<dbReference type="GO" id="GO:0016020">
    <property type="term" value="C:membrane"/>
    <property type="evidence" value="ECO:0007669"/>
    <property type="project" value="UniProtKB-SubCell"/>
</dbReference>
<feature type="region of interest" description="Disordered" evidence="11">
    <location>
        <begin position="164"/>
        <end position="217"/>
    </location>
</feature>
<evidence type="ECO:0000256" key="10">
    <source>
        <dbReference type="RuleBase" id="RU079119"/>
    </source>
</evidence>
<sequence length="543" mass="59557">MASPPASPTGQLPLPSTLTAVGPNGQQHTRQPSNPSVVPVRSPSFAYHGATHASGIQPSASFFRAQRPTHQPPPTMPTDSEVYDLSPLTKHISNSSDDAAGGTVEDDDSKGPRDPIIPLSISTRPPMLHERSGSSGASPTRGGATGRLVRNSLERVFSLRRGMSFESIQKAPGTRERAGGQRDEEHTMFDIPQSPYTTKVPHSEDHHTPSASPEPSFFAQAHAPSKMEMPVLDPVTHKPMRNHELHPSRNRFFLQGRILTGGDSPWAFIGSFILLLGVSGTWFGTTAVWWWHNISPAVSIICGYMALLTISSMLTTAMRDPGILPRNLDTDPPYPATSPSDGAPRAPMPRDLKVRQDVVRVKYCPTCKLYRPPRSSHCKVCDNCVDGCDHHCQWVNNCIGRRNYATFFVMLVSIATTLVLVICTSAIHLALLPGREHISFKRALREGAGSAVVFSLSIVVFWPVMLLLMYHMRLLLLNITTLEQIRNQAHKTLVPGAAPQNPFSHGSWRRNLVAVLCRPSGYSWLDAHGYAVQDAREINPGSR</sequence>
<gene>
    <name evidence="13" type="ORF">HMN09_00089600</name>
</gene>
<evidence type="ECO:0000256" key="11">
    <source>
        <dbReference type="SAM" id="MobiDB-lite"/>
    </source>
</evidence>
<dbReference type="GO" id="GO:0006612">
    <property type="term" value="P:protein targeting to membrane"/>
    <property type="evidence" value="ECO:0007669"/>
    <property type="project" value="TreeGrafter"/>
</dbReference>
<feature type="transmembrane region" description="Helical" evidence="10">
    <location>
        <begin position="451"/>
        <end position="470"/>
    </location>
</feature>
<keyword evidence="2 10" id="KW-0808">Transferase</keyword>
<comment type="catalytic activity">
    <reaction evidence="9 10">
        <text>L-cysteinyl-[protein] + hexadecanoyl-CoA = S-hexadecanoyl-L-cysteinyl-[protein] + CoA</text>
        <dbReference type="Rhea" id="RHEA:36683"/>
        <dbReference type="Rhea" id="RHEA-COMP:10131"/>
        <dbReference type="Rhea" id="RHEA-COMP:11032"/>
        <dbReference type="ChEBI" id="CHEBI:29950"/>
        <dbReference type="ChEBI" id="CHEBI:57287"/>
        <dbReference type="ChEBI" id="CHEBI:57379"/>
        <dbReference type="ChEBI" id="CHEBI:74151"/>
        <dbReference type="EC" id="2.3.1.225"/>
    </reaction>
</comment>
<evidence type="ECO:0000256" key="3">
    <source>
        <dbReference type="ARBA" id="ARBA00022692"/>
    </source>
</evidence>
<accession>A0A8H6TWP0</accession>
<evidence type="ECO:0000256" key="1">
    <source>
        <dbReference type="ARBA" id="ARBA00004141"/>
    </source>
</evidence>
<evidence type="ECO:0000256" key="5">
    <source>
        <dbReference type="ARBA" id="ARBA00023136"/>
    </source>
</evidence>
<feature type="compositionally biased region" description="Polar residues" evidence="11">
    <location>
        <begin position="8"/>
        <end position="31"/>
    </location>
</feature>
<dbReference type="GO" id="GO:0005794">
    <property type="term" value="C:Golgi apparatus"/>
    <property type="evidence" value="ECO:0007669"/>
    <property type="project" value="TreeGrafter"/>
</dbReference>
<evidence type="ECO:0000313" key="13">
    <source>
        <dbReference type="EMBL" id="KAF7323095.1"/>
    </source>
</evidence>
<name>A0A8H6TWP0_MYCCL</name>
<evidence type="ECO:0000256" key="9">
    <source>
        <dbReference type="ARBA" id="ARBA00048048"/>
    </source>
</evidence>
<feature type="domain" description="Palmitoyltransferase DHHC" evidence="12">
    <location>
        <begin position="362"/>
        <end position="487"/>
    </location>
</feature>
<dbReference type="PANTHER" id="PTHR22883:SF488">
    <property type="entry name" value="PALMITOYLTRANSFERASE"/>
    <property type="match status" value="1"/>
</dbReference>
<comment type="domain">
    <text evidence="10">The DHHC domain is required for palmitoyltransferase activity.</text>
</comment>
<dbReference type="InterPro" id="IPR001594">
    <property type="entry name" value="Palmitoyltrfase_DHHC"/>
</dbReference>
<evidence type="ECO:0000259" key="12">
    <source>
        <dbReference type="Pfam" id="PF01529"/>
    </source>
</evidence>
<dbReference type="OrthoDB" id="9909019at2759"/>
<dbReference type="Proteomes" id="UP000613580">
    <property type="component" value="Unassembled WGS sequence"/>
</dbReference>
<dbReference type="AlphaFoldDB" id="A0A8H6TWP0"/>
<feature type="compositionally biased region" description="Low complexity" evidence="11">
    <location>
        <begin position="32"/>
        <end position="44"/>
    </location>
</feature>
<feature type="region of interest" description="Disordered" evidence="11">
    <location>
        <begin position="326"/>
        <end position="349"/>
    </location>
</feature>
<evidence type="ECO:0000256" key="7">
    <source>
        <dbReference type="ARBA" id="ARBA00023288"/>
    </source>
</evidence>
<reference evidence="13" key="1">
    <citation type="submission" date="2020-05" db="EMBL/GenBank/DDBJ databases">
        <title>Mycena genomes resolve the evolution of fungal bioluminescence.</title>
        <authorList>
            <person name="Tsai I.J."/>
        </authorList>
    </citation>
    <scope>NUCLEOTIDE SEQUENCE</scope>
    <source>
        <strain evidence="13">110903Hualien_Pintung</strain>
    </source>
</reference>
<comment type="similarity">
    <text evidence="10">Belongs to the DHHC palmitoyltransferase family.</text>
</comment>
<feature type="transmembrane region" description="Helical" evidence="10">
    <location>
        <begin position="407"/>
        <end position="431"/>
    </location>
</feature>
<comment type="caution">
    <text evidence="13">The sequence shown here is derived from an EMBL/GenBank/DDBJ whole genome shotgun (WGS) entry which is preliminary data.</text>
</comment>
<dbReference type="EMBL" id="JACAZE010000001">
    <property type="protein sequence ID" value="KAF7323095.1"/>
    <property type="molecule type" value="Genomic_DNA"/>
</dbReference>
<comment type="subcellular location">
    <subcellularLocation>
        <location evidence="1">Membrane</location>
        <topology evidence="1">Multi-pass membrane protein</topology>
    </subcellularLocation>
</comment>
<dbReference type="Pfam" id="PF01529">
    <property type="entry name" value="DHHC"/>
    <property type="match status" value="1"/>
</dbReference>
<dbReference type="EC" id="2.3.1.225" evidence="10"/>
<evidence type="ECO:0000256" key="4">
    <source>
        <dbReference type="ARBA" id="ARBA00022989"/>
    </source>
</evidence>
<keyword evidence="8 10" id="KW-0012">Acyltransferase</keyword>
<dbReference type="GO" id="GO:0005783">
    <property type="term" value="C:endoplasmic reticulum"/>
    <property type="evidence" value="ECO:0007669"/>
    <property type="project" value="TreeGrafter"/>
</dbReference>
<keyword evidence="7" id="KW-0449">Lipoprotein</keyword>
<keyword evidence="5 10" id="KW-0472">Membrane</keyword>
<dbReference type="InterPro" id="IPR039859">
    <property type="entry name" value="PFA4/ZDH16/20/ERF2-like"/>
</dbReference>
<feature type="region of interest" description="Disordered" evidence="11">
    <location>
        <begin position="1"/>
        <end position="149"/>
    </location>
</feature>
<dbReference type="GO" id="GO:0019706">
    <property type="term" value="F:protein-cysteine S-palmitoyltransferase activity"/>
    <property type="evidence" value="ECO:0007669"/>
    <property type="project" value="UniProtKB-EC"/>
</dbReference>
<dbReference type="PROSITE" id="PS50216">
    <property type="entry name" value="DHHC"/>
    <property type="match status" value="1"/>
</dbReference>
<organism evidence="13 14">
    <name type="scientific">Mycena chlorophos</name>
    <name type="common">Agaric fungus</name>
    <name type="synonym">Agaricus chlorophos</name>
    <dbReference type="NCBI Taxonomy" id="658473"/>
    <lineage>
        <taxon>Eukaryota</taxon>
        <taxon>Fungi</taxon>
        <taxon>Dikarya</taxon>
        <taxon>Basidiomycota</taxon>
        <taxon>Agaricomycotina</taxon>
        <taxon>Agaricomycetes</taxon>
        <taxon>Agaricomycetidae</taxon>
        <taxon>Agaricales</taxon>
        <taxon>Marasmiineae</taxon>
        <taxon>Mycenaceae</taxon>
        <taxon>Mycena</taxon>
    </lineage>
</organism>
<feature type="compositionally biased region" description="Basic and acidic residues" evidence="11">
    <location>
        <begin position="173"/>
        <end position="188"/>
    </location>
</feature>
<feature type="transmembrane region" description="Helical" evidence="10">
    <location>
        <begin position="266"/>
        <end position="291"/>
    </location>
</feature>
<keyword evidence="3 10" id="KW-0812">Transmembrane</keyword>
<evidence type="ECO:0000256" key="8">
    <source>
        <dbReference type="ARBA" id="ARBA00023315"/>
    </source>
</evidence>
<proteinExistence type="inferred from homology"/>
<evidence type="ECO:0000256" key="6">
    <source>
        <dbReference type="ARBA" id="ARBA00023139"/>
    </source>
</evidence>
<dbReference type="PANTHER" id="PTHR22883">
    <property type="entry name" value="ZINC FINGER DHHC DOMAIN CONTAINING PROTEIN"/>
    <property type="match status" value="1"/>
</dbReference>
<evidence type="ECO:0000256" key="2">
    <source>
        <dbReference type="ARBA" id="ARBA00022679"/>
    </source>
</evidence>
<feature type="transmembrane region" description="Helical" evidence="10">
    <location>
        <begin position="297"/>
        <end position="317"/>
    </location>
</feature>
<keyword evidence="14" id="KW-1185">Reference proteome</keyword>
<keyword evidence="4 10" id="KW-1133">Transmembrane helix</keyword>
<evidence type="ECO:0000313" key="14">
    <source>
        <dbReference type="Proteomes" id="UP000613580"/>
    </source>
</evidence>
<protein>
    <recommendedName>
        <fullName evidence="10">Palmitoyltransferase</fullName>
        <ecNumber evidence="10">2.3.1.225</ecNumber>
    </recommendedName>
</protein>